<keyword evidence="7" id="KW-0235">DNA replication</keyword>
<dbReference type="InterPro" id="IPR001001">
    <property type="entry name" value="DNA_polIII_beta"/>
</dbReference>
<dbReference type="PANTHER" id="PTHR30478:SF0">
    <property type="entry name" value="BETA SLIDING CLAMP"/>
    <property type="match status" value="1"/>
</dbReference>
<feature type="region of interest" description="Disordered" evidence="12">
    <location>
        <begin position="376"/>
        <end position="414"/>
    </location>
</feature>
<dbReference type="GO" id="GO:0008408">
    <property type="term" value="F:3'-5' exonuclease activity"/>
    <property type="evidence" value="ECO:0007669"/>
    <property type="project" value="InterPro"/>
</dbReference>
<accession>A0A9D6V6U1</accession>
<dbReference type="GO" id="GO:0006271">
    <property type="term" value="P:DNA strand elongation involved in DNA replication"/>
    <property type="evidence" value="ECO:0007669"/>
    <property type="project" value="TreeGrafter"/>
</dbReference>
<keyword evidence="6" id="KW-0548">Nucleotidyltransferase</keyword>
<gene>
    <name evidence="14" type="ORF">HY912_24245</name>
</gene>
<proteinExistence type="inferred from homology"/>
<name>A0A9D6V6U1_9BACT</name>
<evidence type="ECO:0000256" key="6">
    <source>
        <dbReference type="ARBA" id="ARBA00022695"/>
    </source>
</evidence>
<keyword evidence="4" id="KW-0963">Cytoplasm</keyword>
<dbReference type="GO" id="GO:0003677">
    <property type="term" value="F:DNA binding"/>
    <property type="evidence" value="ECO:0007669"/>
    <property type="project" value="UniProtKB-KW"/>
</dbReference>
<dbReference type="GO" id="GO:0009360">
    <property type="term" value="C:DNA polymerase III complex"/>
    <property type="evidence" value="ECO:0007669"/>
    <property type="project" value="InterPro"/>
</dbReference>
<dbReference type="EMBL" id="JACRDE010000628">
    <property type="protein sequence ID" value="MBI5252619.1"/>
    <property type="molecule type" value="Genomic_DNA"/>
</dbReference>
<dbReference type="Gene3D" id="3.10.150.10">
    <property type="entry name" value="DNA Polymerase III, subunit A, domain 2"/>
    <property type="match status" value="1"/>
</dbReference>
<dbReference type="PANTHER" id="PTHR30478">
    <property type="entry name" value="DNA POLYMERASE III SUBUNIT BETA"/>
    <property type="match status" value="1"/>
</dbReference>
<dbReference type="Proteomes" id="UP000807825">
    <property type="component" value="Unassembled WGS sequence"/>
</dbReference>
<evidence type="ECO:0000256" key="10">
    <source>
        <dbReference type="ARBA" id="ARBA00030988"/>
    </source>
</evidence>
<dbReference type="Pfam" id="PF00712">
    <property type="entry name" value="DNA_pol3_beta"/>
    <property type="match status" value="1"/>
</dbReference>
<dbReference type="Gene3D" id="3.70.10.10">
    <property type="match status" value="1"/>
</dbReference>
<dbReference type="InterPro" id="IPR046938">
    <property type="entry name" value="DNA_clamp_sf"/>
</dbReference>
<comment type="similarity">
    <text evidence="2">Belongs to the beta sliding clamp family.</text>
</comment>
<dbReference type="GO" id="GO:0005737">
    <property type="term" value="C:cytoplasm"/>
    <property type="evidence" value="ECO:0007669"/>
    <property type="project" value="UniProtKB-SubCell"/>
</dbReference>
<protein>
    <recommendedName>
        <fullName evidence="3">Beta sliding clamp</fullName>
    </recommendedName>
    <alternativeName>
        <fullName evidence="11">Beta-clamp processivity factor</fullName>
    </alternativeName>
    <alternativeName>
        <fullName evidence="10">DNA polymerase III beta sliding clamp subunit</fullName>
    </alternativeName>
</protein>
<dbReference type="InterPro" id="IPR022634">
    <property type="entry name" value="DNA_polIII_beta_N"/>
</dbReference>
<evidence type="ECO:0000256" key="3">
    <source>
        <dbReference type="ARBA" id="ARBA00021035"/>
    </source>
</evidence>
<evidence type="ECO:0000313" key="15">
    <source>
        <dbReference type="Proteomes" id="UP000807825"/>
    </source>
</evidence>
<comment type="caution">
    <text evidence="14">The sequence shown here is derived from an EMBL/GenBank/DDBJ whole genome shotgun (WGS) entry which is preliminary data.</text>
</comment>
<evidence type="ECO:0000256" key="5">
    <source>
        <dbReference type="ARBA" id="ARBA00022679"/>
    </source>
</evidence>
<sequence length="477" mass="53314">MIHLQLPASELRLALAGLGKVVCRRSTLPVLGCVLITRQNDQLTLRATDLDTWAIYTCKEPHLGEDASLVVAFKDLQTVVKNVPSQESIQLQNNEGKVSARYHLNGTAIDQPLETVPVVDFPSFKSLEGKSIPLDAKCRQSILQAFECSSTDEQRYILNGIYLDVSNKGGHYVVATDGRHLYSSNSFKLPLKESVLIPNHKLWSWPILRQSVDEWLLRTEPSKEKEAGRIEIASGPWTFTFRQIEGNFPNWRQVIPTDQGKSVAELSEESLQFINDTVSHLPDSGSNDQPISLRLDAQGLRLFTPKSDKSWTELSVPSSKATGTPLTIHINRQYLLKAARFGLRRIEMTDRLSPLRFIEAGRKMVVMPLRTTFAGEPSIETQPPQTSESAPVAIPQPQEPMTDKPKTNPTPVTEEAPSAITNAITQIEPIREALRGALRQTNDLVDALKQAAKDQRQVEREIHSVRSTLRTLQKVQL</sequence>
<evidence type="ECO:0000259" key="13">
    <source>
        <dbReference type="Pfam" id="PF00712"/>
    </source>
</evidence>
<dbReference type="SUPFAM" id="SSF55979">
    <property type="entry name" value="DNA clamp"/>
    <property type="match status" value="2"/>
</dbReference>
<organism evidence="14 15">
    <name type="scientific">Desulfomonile tiedjei</name>
    <dbReference type="NCBI Taxonomy" id="2358"/>
    <lineage>
        <taxon>Bacteria</taxon>
        <taxon>Pseudomonadati</taxon>
        <taxon>Thermodesulfobacteriota</taxon>
        <taxon>Desulfomonilia</taxon>
        <taxon>Desulfomonilales</taxon>
        <taxon>Desulfomonilaceae</taxon>
        <taxon>Desulfomonile</taxon>
    </lineage>
</organism>
<evidence type="ECO:0000256" key="9">
    <source>
        <dbReference type="ARBA" id="ARBA00023125"/>
    </source>
</evidence>
<keyword evidence="8" id="KW-0239">DNA-directed DNA polymerase</keyword>
<evidence type="ECO:0000256" key="11">
    <source>
        <dbReference type="ARBA" id="ARBA00033276"/>
    </source>
</evidence>
<dbReference type="SMART" id="SM00480">
    <property type="entry name" value="POL3Bc"/>
    <property type="match status" value="1"/>
</dbReference>
<keyword evidence="9" id="KW-0238">DNA-binding</keyword>
<feature type="compositionally biased region" description="Polar residues" evidence="12">
    <location>
        <begin position="379"/>
        <end position="389"/>
    </location>
</feature>
<dbReference type="AlphaFoldDB" id="A0A9D6V6U1"/>
<dbReference type="GO" id="GO:0003887">
    <property type="term" value="F:DNA-directed DNA polymerase activity"/>
    <property type="evidence" value="ECO:0007669"/>
    <property type="project" value="UniProtKB-KW"/>
</dbReference>
<evidence type="ECO:0000256" key="2">
    <source>
        <dbReference type="ARBA" id="ARBA00010752"/>
    </source>
</evidence>
<comment type="subcellular location">
    <subcellularLocation>
        <location evidence="1">Cytoplasm</location>
    </subcellularLocation>
</comment>
<evidence type="ECO:0000256" key="8">
    <source>
        <dbReference type="ARBA" id="ARBA00022932"/>
    </source>
</evidence>
<keyword evidence="5" id="KW-0808">Transferase</keyword>
<evidence type="ECO:0000313" key="14">
    <source>
        <dbReference type="EMBL" id="MBI5252619.1"/>
    </source>
</evidence>
<dbReference type="CDD" id="cd00140">
    <property type="entry name" value="beta_clamp"/>
    <property type="match status" value="1"/>
</dbReference>
<reference evidence="14" key="1">
    <citation type="submission" date="2020-07" db="EMBL/GenBank/DDBJ databases">
        <title>Huge and variable diversity of episymbiotic CPR bacteria and DPANN archaea in groundwater ecosystems.</title>
        <authorList>
            <person name="He C.Y."/>
            <person name="Keren R."/>
            <person name="Whittaker M."/>
            <person name="Farag I.F."/>
            <person name="Doudna J."/>
            <person name="Cate J.H.D."/>
            <person name="Banfield J.F."/>
        </authorList>
    </citation>
    <scope>NUCLEOTIDE SEQUENCE</scope>
    <source>
        <strain evidence="14">NC_groundwater_1664_Pr3_B-0.1um_52_9</strain>
    </source>
</reference>
<evidence type="ECO:0000256" key="1">
    <source>
        <dbReference type="ARBA" id="ARBA00004496"/>
    </source>
</evidence>
<evidence type="ECO:0000256" key="4">
    <source>
        <dbReference type="ARBA" id="ARBA00022490"/>
    </source>
</evidence>
<evidence type="ECO:0000256" key="12">
    <source>
        <dbReference type="SAM" id="MobiDB-lite"/>
    </source>
</evidence>
<evidence type="ECO:0000256" key="7">
    <source>
        <dbReference type="ARBA" id="ARBA00022705"/>
    </source>
</evidence>
<feature type="domain" description="DNA polymerase III beta sliding clamp N-terminal" evidence="13">
    <location>
        <begin position="15"/>
        <end position="122"/>
    </location>
</feature>